<protein>
    <recommendedName>
        <fullName evidence="4">DoxX family protein</fullName>
    </recommendedName>
</protein>
<dbReference type="PATRIC" id="fig|1705565.3.peg.2899"/>
<keyword evidence="3" id="KW-1185">Reference proteome</keyword>
<feature type="transmembrane region" description="Helical" evidence="1">
    <location>
        <begin position="80"/>
        <end position="100"/>
    </location>
</feature>
<gene>
    <name evidence="2" type="ORF">AM231_05040</name>
</gene>
<feature type="transmembrane region" description="Helical" evidence="1">
    <location>
        <begin position="130"/>
        <end position="148"/>
    </location>
</feature>
<name>A0A0M1P2R4_9BACL</name>
<comment type="caution">
    <text evidence="2">The sequence shown here is derived from an EMBL/GenBank/DDBJ whole genome shotgun (WGS) entry which is preliminary data.</text>
</comment>
<keyword evidence="1" id="KW-1133">Transmembrane helix</keyword>
<proteinExistence type="predicted"/>
<evidence type="ECO:0000256" key="1">
    <source>
        <dbReference type="SAM" id="Phobius"/>
    </source>
</evidence>
<accession>A0A0M1P2R4</accession>
<organism evidence="2 3">
    <name type="scientific">Paenibacillus solani</name>
    <dbReference type="NCBI Taxonomy" id="1705565"/>
    <lineage>
        <taxon>Bacteria</taxon>
        <taxon>Bacillati</taxon>
        <taxon>Bacillota</taxon>
        <taxon>Bacilli</taxon>
        <taxon>Bacillales</taxon>
        <taxon>Paenibacillaceae</taxon>
        <taxon>Paenibacillus</taxon>
    </lineage>
</organism>
<feature type="transmembrane region" description="Helical" evidence="1">
    <location>
        <begin position="178"/>
        <end position="197"/>
    </location>
</feature>
<feature type="transmembrane region" description="Helical" evidence="1">
    <location>
        <begin position="297"/>
        <end position="320"/>
    </location>
</feature>
<feature type="transmembrane region" description="Helical" evidence="1">
    <location>
        <begin position="243"/>
        <end position="262"/>
    </location>
</feature>
<reference evidence="3" key="1">
    <citation type="submission" date="2015-08" db="EMBL/GenBank/DDBJ databases">
        <title>Genome sequencing project for genomic taxonomy and phylogenomics of Bacillus-like bacteria.</title>
        <authorList>
            <person name="Liu B."/>
            <person name="Wang J."/>
            <person name="Zhu Y."/>
            <person name="Liu G."/>
            <person name="Chen Q."/>
            <person name="Chen Z."/>
            <person name="Lan J."/>
            <person name="Che J."/>
            <person name="Ge C."/>
            <person name="Shi H."/>
            <person name="Pan Z."/>
            <person name="Liu X."/>
        </authorList>
    </citation>
    <scope>NUCLEOTIDE SEQUENCE [LARGE SCALE GENOMIC DNA]</scope>
    <source>
        <strain evidence="3">FJAT-22460</strain>
    </source>
</reference>
<sequence>MLLQFSIHNNIYIHVKWFSDNLDRVPLPFSRIITLTFLFWLAFTVLVLWFTSVIHTPLGRQKNVVHIHRWLDRIKPHTEIIMRTGLALGLSMQLLSGSYLAPEFNINSMWIILGLVGAVIFLFNKRTLPVSGAILFLLYVQAALTYGLFHAIDYLLYLGIVYYLFVSGTPLKKTAVAVMYICTGVSLAWLAMEKLTIPELACTVMGEYGLPTFGFSLENFVLISAFIEIGLAWAFIVGIMNRFTALLVSGVFIMTSLVFGHIEIIGHTIIHTVLILFLIEGVGNLRTPLQFHRSPLLRGLFVSVNFCLFMFGLMSLYIWMGKTF</sequence>
<evidence type="ECO:0000313" key="3">
    <source>
        <dbReference type="Proteomes" id="UP000036932"/>
    </source>
</evidence>
<dbReference type="RefSeq" id="WP_054401562.1">
    <property type="nucleotide sequence ID" value="NZ_LIUT01000001.1"/>
</dbReference>
<evidence type="ECO:0008006" key="4">
    <source>
        <dbReference type="Google" id="ProtNLM"/>
    </source>
</evidence>
<keyword evidence="1" id="KW-0472">Membrane</keyword>
<dbReference type="EMBL" id="LIUT01000001">
    <property type="protein sequence ID" value="KOR88580.1"/>
    <property type="molecule type" value="Genomic_DNA"/>
</dbReference>
<dbReference type="AlphaFoldDB" id="A0A0M1P2R4"/>
<feature type="transmembrane region" description="Helical" evidence="1">
    <location>
        <begin position="106"/>
        <end position="123"/>
    </location>
</feature>
<keyword evidence="1" id="KW-0812">Transmembrane</keyword>
<dbReference type="Proteomes" id="UP000036932">
    <property type="component" value="Unassembled WGS sequence"/>
</dbReference>
<feature type="transmembrane region" description="Helical" evidence="1">
    <location>
        <begin position="217"/>
        <end position="236"/>
    </location>
</feature>
<feature type="transmembrane region" description="Helical" evidence="1">
    <location>
        <begin position="154"/>
        <end position="171"/>
    </location>
</feature>
<evidence type="ECO:0000313" key="2">
    <source>
        <dbReference type="EMBL" id="KOR88580.1"/>
    </source>
</evidence>
<dbReference type="OrthoDB" id="517560at2"/>
<feature type="transmembrane region" description="Helical" evidence="1">
    <location>
        <begin position="268"/>
        <end position="285"/>
    </location>
</feature>
<feature type="transmembrane region" description="Helical" evidence="1">
    <location>
        <begin position="32"/>
        <end position="59"/>
    </location>
</feature>